<dbReference type="PANTHER" id="PTHR21015:SF22">
    <property type="entry name" value="GLYCOSYLTRANSFERASE"/>
    <property type="match status" value="1"/>
</dbReference>
<name>A0ABY6BMH3_9GAMM</name>
<proteinExistence type="predicted"/>
<dbReference type="PANTHER" id="PTHR21015">
    <property type="entry name" value="UDP-N-ACETYLGLUCOSAMINE--N-ACETYLMURAMYL-(PENTAPEPTIDE) PYROPHOSPHORYL-UNDECAPRENOL N-ACETYLGLUCOSAMINE TRANSFERASE 1"/>
    <property type="match status" value="1"/>
</dbReference>
<keyword evidence="3" id="KW-1185">Reference proteome</keyword>
<feature type="signal peptide" evidence="1">
    <location>
        <begin position="1"/>
        <end position="23"/>
    </location>
</feature>
<accession>A0ABY6BMH3</accession>
<evidence type="ECO:0000313" key="3">
    <source>
        <dbReference type="Proteomes" id="UP001064632"/>
    </source>
</evidence>
<gene>
    <name evidence="2" type="ORF">N4264_04985</name>
</gene>
<dbReference type="InterPro" id="IPR002213">
    <property type="entry name" value="UDP_glucos_trans"/>
</dbReference>
<organism evidence="2 3">
    <name type="scientific">Tahibacter amnicola</name>
    <dbReference type="NCBI Taxonomy" id="2976241"/>
    <lineage>
        <taxon>Bacteria</taxon>
        <taxon>Pseudomonadati</taxon>
        <taxon>Pseudomonadota</taxon>
        <taxon>Gammaproteobacteria</taxon>
        <taxon>Lysobacterales</taxon>
        <taxon>Rhodanobacteraceae</taxon>
        <taxon>Tahibacter</taxon>
    </lineage>
</organism>
<sequence length="414" mass="44550">MKARILMAAPPLRGHLAPLVAVANTLAAQGYAVQFLNFLDADLGLGPSVDERRHAAPIRYPSGEGDVMADALGCLGEFCREVYSYTLAQARAFAPDLVIADQQFPIASAVAADRGCPYIATLSTPALLMGGLPIPVQEATAELPQVGGAFRQALRRAYQDLLAGLGAELGAPLHGEPLSPHGNWCFATEAFCGVPAQSLREDRVRFVGPAIQPVPATTQDQALFDEVAAFAGRRFLLAMGSVLGNMSASRADVVAIYRNALLALDEPEHLLLMVASEDVTREVLEGVSPRATVLTRRFINQFHLMPAFDLLLTHGGYNTIAESLYHQVPVMAFPFVFDQSQMAHRLEDLGVGACVSRKRHTPALIRRCAEKLLSDAGLRERAGVQHRAIAEAGIDGRVAVREVVRLLRHGGANR</sequence>
<evidence type="ECO:0000313" key="2">
    <source>
        <dbReference type="EMBL" id="UXI69012.1"/>
    </source>
</evidence>
<dbReference type="EMBL" id="CP104694">
    <property type="protein sequence ID" value="UXI69012.1"/>
    <property type="molecule type" value="Genomic_DNA"/>
</dbReference>
<keyword evidence="1" id="KW-0732">Signal</keyword>
<feature type="chain" id="PRO_5045583195" evidence="1">
    <location>
        <begin position="24"/>
        <end position="414"/>
    </location>
</feature>
<reference evidence="2" key="1">
    <citation type="submission" date="2022-09" db="EMBL/GenBank/DDBJ databases">
        <title>Tahibacter sp. nov., isolated from a fresh water.</title>
        <authorList>
            <person name="Baek J.H."/>
            <person name="Lee J.K."/>
            <person name="Kim J.M."/>
            <person name="Jeon C.O."/>
        </authorList>
    </citation>
    <scope>NUCLEOTIDE SEQUENCE</scope>
    <source>
        <strain evidence="2">W38</strain>
    </source>
</reference>
<dbReference type="SUPFAM" id="SSF53756">
    <property type="entry name" value="UDP-Glycosyltransferase/glycogen phosphorylase"/>
    <property type="match status" value="1"/>
</dbReference>
<evidence type="ECO:0000256" key="1">
    <source>
        <dbReference type="SAM" id="SignalP"/>
    </source>
</evidence>
<protein>
    <submittedName>
        <fullName evidence="2">Glycosyltransferase</fullName>
    </submittedName>
</protein>
<dbReference type="CDD" id="cd03784">
    <property type="entry name" value="GT1_Gtf-like"/>
    <property type="match status" value="1"/>
</dbReference>
<dbReference type="Gene3D" id="3.40.50.2000">
    <property type="entry name" value="Glycogen Phosphorylase B"/>
    <property type="match status" value="2"/>
</dbReference>
<dbReference type="Pfam" id="PF00201">
    <property type="entry name" value="UDPGT"/>
    <property type="match status" value="1"/>
</dbReference>
<dbReference type="Proteomes" id="UP001064632">
    <property type="component" value="Chromosome"/>
</dbReference>
<dbReference type="RefSeq" id="WP_261695970.1">
    <property type="nucleotide sequence ID" value="NZ_CP104694.1"/>
</dbReference>